<dbReference type="Proteomes" id="UP000735302">
    <property type="component" value="Unassembled WGS sequence"/>
</dbReference>
<comment type="caution">
    <text evidence="1">The sequence shown here is derived from an EMBL/GenBank/DDBJ whole genome shotgun (WGS) entry which is preliminary data.</text>
</comment>
<evidence type="ECO:0000313" key="2">
    <source>
        <dbReference type="Proteomes" id="UP000735302"/>
    </source>
</evidence>
<organism evidence="1 2">
    <name type="scientific">Plakobranchus ocellatus</name>
    <dbReference type="NCBI Taxonomy" id="259542"/>
    <lineage>
        <taxon>Eukaryota</taxon>
        <taxon>Metazoa</taxon>
        <taxon>Spiralia</taxon>
        <taxon>Lophotrochozoa</taxon>
        <taxon>Mollusca</taxon>
        <taxon>Gastropoda</taxon>
        <taxon>Heterobranchia</taxon>
        <taxon>Euthyneura</taxon>
        <taxon>Panpulmonata</taxon>
        <taxon>Sacoglossa</taxon>
        <taxon>Placobranchoidea</taxon>
        <taxon>Plakobranchidae</taxon>
        <taxon>Plakobranchus</taxon>
    </lineage>
</organism>
<sequence length="92" mass="10249">MKPQFDQLTSALVFLPPMLIRITLLMKVPCRFNASGIFMYIASPQQCDLTLSDHPSVEGAGGGARTRDRRVAADLRDKFDCSRIAKIICESF</sequence>
<dbReference type="EMBL" id="BLXT01005456">
    <property type="protein sequence ID" value="GFO22822.1"/>
    <property type="molecule type" value="Genomic_DNA"/>
</dbReference>
<dbReference type="AlphaFoldDB" id="A0AAV4BTU4"/>
<name>A0AAV4BTU4_9GAST</name>
<reference evidence="1 2" key="1">
    <citation type="journal article" date="2021" name="Elife">
        <title>Chloroplast acquisition without the gene transfer in kleptoplastic sea slugs, Plakobranchus ocellatus.</title>
        <authorList>
            <person name="Maeda T."/>
            <person name="Takahashi S."/>
            <person name="Yoshida T."/>
            <person name="Shimamura S."/>
            <person name="Takaki Y."/>
            <person name="Nagai Y."/>
            <person name="Toyoda A."/>
            <person name="Suzuki Y."/>
            <person name="Arimoto A."/>
            <person name="Ishii H."/>
            <person name="Satoh N."/>
            <person name="Nishiyama T."/>
            <person name="Hasebe M."/>
            <person name="Maruyama T."/>
            <person name="Minagawa J."/>
            <person name="Obokata J."/>
            <person name="Shigenobu S."/>
        </authorList>
    </citation>
    <scope>NUCLEOTIDE SEQUENCE [LARGE SCALE GENOMIC DNA]</scope>
</reference>
<proteinExistence type="predicted"/>
<protein>
    <submittedName>
        <fullName evidence="1">Uncharacterized protein</fullName>
    </submittedName>
</protein>
<keyword evidence="2" id="KW-1185">Reference proteome</keyword>
<accession>A0AAV4BTU4</accession>
<evidence type="ECO:0000313" key="1">
    <source>
        <dbReference type="EMBL" id="GFO22822.1"/>
    </source>
</evidence>
<gene>
    <name evidence="1" type="ORF">PoB_004932700</name>
</gene>